<evidence type="ECO:0000256" key="3">
    <source>
        <dbReference type="ARBA" id="ARBA00022833"/>
    </source>
</evidence>
<dbReference type="SUPFAM" id="SSF57850">
    <property type="entry name" value="RING/U-box"/>
    <property type="match status" value="1"/>
</dbReference>
<keyword evidence="3" id="KW-0862">Zinc</keyword>
<name>A0A078AGZ5_STYLE</name>
<dbReference type="EMBL" id="CCKQ01010006">
    <property type="protein sequence ID" value="CDW81499.1"/>
    <property type="molecule type" value="Genomic_DNA"/>
</dbReference>
<dbReference type="InterPro" id="IPR043145">
    <property type="entry name" value="Znf_ZZ_sf"/>
</dbReference>
<evidence type="ECO:0000256" key="1">
    <source>
        <dbReference type="ARBA" id="ARBA00022723"/>
    </source>
</evidence>
<gene>
    <name evidence="5" type="primary">Contig18802.g19944</name>
    <name evidence="5" type="ORF">STYLEM_10517</name>
</gene>
<evidence type="ECO:0000313" key="5">
    <source>
        <dbReference type="EMBL" id="CDW81499.1"/>
    </source>
</evidence>
<organism evidence="5 6">
    <name type="scientific">Stylonychia lemnae</name>
    <name type="common">Ciliate</name>
    <dbReference type="NCBI Taxonomy" id="5949"/>
    <lineage>
        <taxon>Eukaryota</taxon>
        <taxon>Sar</taxon>
        <taxon>Alveolata</taxon>
        <taxon>Ciliophora</taxon>
        <taxon>Intramacronucleata</taxon>
        <taxon>Spirotrichea</taxon>
        <taxon>Stichotrichia</taxon>
        <taxon>Sporadotrichida</taxon>
        <taxon>Oxytrichidae</taxon>
        <taxon>Stylonychinae</taxon>
        <taxon>Stylonychia</taxon>
    </lineage>
</organism>
<feature type="domain" description="KKT2/KKT3 zinc finger" evidence="4">
    <location>
        <begin position="19"/>
        <end position="72"/>
    </location>
</feature>
<sequence>MQKQLKKAFGKKFADPSIIMCPSNHQLKMKDSIPTVKQTIVACDICHKDQIDKHLIYFKCESSCNYDICSSCYILHLFGLNTVIEYIKMGVDRNFERVQQGLPIEHISVLSIIQQLKKF</sequence>
<dbReference type="Pfam" id="PF26235">
    <property type="entry name" value="zf-KKT2_KKT3"/>
    <property type="match status" value="1"/>
</dbReference>
<protein>
    <recommendedName>
        <fullName evidence="4">KKT2/KKT3 zinc finger domain-containing protein</fullName>
    </recommendedName>
</protein>
<evidence type="ECO:0000256" key="2">
    <source>
        <dbReference type="ARBA" id="ARBA00022771"/>
    </source>
</evidence>
<proteinExistence type="predicted"/>
<dbReference type="Proteomes" id="UP000039865">
    <property type="component" value="Unassembled WGS sequence"/>
</dbReference>
<dbReference type="AlphaFoldDB" id="A0A078AGZ5"/>
<dbReference type="Gene3D" id="3.30.60.90">
    <property type="match status" value="1"/>
</dbReference>
<dbReference type="GO" id="GO:0008270">
    <property type="term" value="F:zinc ion binding"/>
    <property type="evidence" value="ECO:0007669"/>
    <property type="project" value="UniProtKB-KW"/>
</dbReference>
<accession>A0A078AGZ5</accession>
<dbReference type="InterPro" id="IPR058800">
    <property type="entry name" value="Znf-KKT2_KKT3"/>
</dbReference>
<dbReference type="InParanoid" id="A0A078AGZ5"/>
<evidence type="ECO:0000313" key="6">
    <source>
        <dbReference type="Proteomes" id="UP000039865"/>
    </source>
</evidence>
<keyword evidence="1" id="KW-0479">Metal-binding</keyword>
<keyword evidence="2" id="KW-0863">Zinc-finger</keyword>
<reference evidence="5 6" key="1">
    <citation type="submission" date="2014-06" db="EMBL/GenBank/DDBJ databases">
        <authorList>
            <person name="Swart Estienne"/>
        </authorList>
    </citation>
    <scope>NUCLEOTIDE SEQUENCE [LARGE SCALE GENOMIC DNA]</scope>
    <source>
        <strain evidence="5 6">130c</strain>
    </source>
</reference>
<evidence type="ECO:0000259" key="4">
    <source>
        <dbReference type="Pfam" id="PF26235"/>
    </source>
</evidence>
<keyword evidence="6" id="KW-1185">Reference proteome</keyword>